<proteinExistence type="predicted"/>
<dbReference type="InterPro" id="IPR001173">
    <property type="entry name" value="Glyco_trans_2-like"/>
</dbReference>
<feature type="domain" description="Glycosyltransferase 2-like" evidence="1">
    <location>
        <begin position="4"/>
        <end position="117"/>
    </location>
</feature>
<organism evidence="2 3">
    <name type="scientific">Candidatus Lloydbacteria bacterium RIFCSPLOWO2_01_FULL_50_20</name>
    <dbReference type="NCBI Taxonomy" id="1798665"/>
    <lineage>
        <taxon>Bacteria</taxon>
        <taxon>Candidatus Lloydiibacteriota</taxon>
    </lineage>
</organism>
<dbReference type="AlphaFoldDB" id="A0A1G2DGZ2"/>
<accession>A0A1G2DGZ2</accession>
<protein>
    <recommendedName>
        <fullName evidence="1">Glycosyltransferase 2-like domain-containing protein</fullName>
    </recommendedName>
</protein>
<dbReference type="Pfam" id="PF00535">
    <property type="entry name" value="Glycos_transf_2"/>
    <property type="match status" value="1"/>
</dbReference>
<dbReference type="InterPro" id="IPR050256">
    <property type="entry name" value="Glycosyltransferase_2"/>
</dbReference>
<comment type="caution">
    <text evidence="2">The sequence shown here is derived from an EMBL/GenBank/DDBJ whole genome shotgun (WGS) entry which is preliminary data.</text>
</comment>
<evidence type="ECO:0000259" key="1">
    <source>
        <dbReference type="Pfam" id="PF00535"/>
    </source>
</evidence>
<dbReference type="Gene3D" id="3.90.550.10">
    <property type="entry name" value="Spore Coat Polysaccharide Biosynthesis Protein SpsA, Chain A"/>
    <property type="match status" value="1"/>
</dbReference>
<dbReference type="PANTHER" id="PTHR48090:SF7">
    <property type="entry name" value="RFBJ PROTEIN"/>
    <property type="match status" value="1"/>
</dbReference>
<dbReference type="EMBL" id="MHLP01000017">
    <property type="protein sequence ID" value="OGZ12846.1"/>
    <property type="molecule type" value="Genomic_DNA"/>
</dbReference>
<dbReference type="STRING" id="1798665.A2942_03050"/>
<dbReference type="SUPFAM" id="SSF53448">
    <property type="entry name" value="Nucleotide-diphospho-sugar transferases"/>
    <property type="match status" value="1"/>
</dbReference>
<dbReference type="CDD" id="cd04179">
    <property type="entry name" value="DPM_DPG-synthase_like"/>
    <property type="match status" value="1"/>
</dbReference>
<name>A0A1G2DGZ2_9BACT</name>
<reference evidence="2 3" key="1">
    <citation type="journal article" date="2016" name="Nat. Commun.">
        <title>Thousands of microbial genomes shed light on interconnected biogeochemical processes in an aquifer system.</title>
        <authorList>
            <person name="Anantharaman K."/>
            <person name="Brown C.T."/>
            <person name="Hug L.A."/>
            <person name="Sharon I."/>
            <person name="Castelle C.J."/>
            <person name="Probst A.J."/>
            <person name="Thomas B.C."/>
            <person name="Singh A."/>
            <person name="Wilkins M.J."/>
            <person name="Karaoz U."/>
            <person name="Brodie E.L."/>
            <person name="Williams K.H."/>
            <person name="Hubbard S.S."/>
            <person name="Banfield J.F."/>
        </authorList>
    </citation>
    <scope>NUCLEOTIDE SEQUENCE [LARGE SCALE GENOMIC DNA]</scope>
</reference>
<dbReference type="PANTHER" id="PTHR48090">
    <property type="entry name" value="UNDECAPRENYL-PHOSPHATE 4-DEOXY-4-FORMAMIDO-L-ARABINOSE TRANSFERASE-RELATED"/>
    <property type="match status" value="1"/>
</dbReference>
<evidence type="ECO:0000313" key="3">
    <source>
        <dbReference type="Proteomes" id="UP000178534"/>
    </source>
</evidence>
<dbReference type="InterPro" id="IPR029044">
    <property type="entry name" value="Nucleotide-diphossugar_trans"/>
</dbReference>
<dbReference type="Proteomes" id="UP000178534">
    <property type="component" value="Unassembled WGS sequence"/>
</dbReference>
<gene>
    <name evidence="2" type="ORF">A2942_03050</name>
</gene>
<sequence>MKLSIIIPVYNEAATLRNILKRVVETKFPIDKEMIIVDDYSTDGTRDILKNGYEGKYIVRYHDKNYGKGHAVRTGITATTGDYITIQDADLEYDPADLVPMLEKIMAEDLPVLFGARNDDANRDRPTGVAYYFGGVVVTWVMNLLYRQHLTDGMTCYKMYKGDFLRKLPLRSERFELEPELMALTAKQGVTIQEFPISYKPRKVEEGKKIKWIDGVRCIMTLIKYRF</sequence>
<evidence type="ECO:0000313" key="2">
    <source>
        <dbReference type="EMBL" id="OGZ12846.1"/>
    </source>
</evidence>